<dbReference type="InterPro" id="IPR036237">
    <property type="entry name" value="Xyl_isomerase-like_sf"/>
</dbReference>
<dbReference type="PROSITE" id="PS51318">
    <property type="entry name" value="TAT"/>
    <property type="match status" value="1"/>
</dbReference>
<sequence length="339" mass="37525">MSLPGWEPGFDSPLITCLRSSLAGGRDMSITRRQWLQTVGGAAVGLAGRTAQAVFRQAAAMRLGFSLYGMKSLPLMQSLKICADIGYSGVELPVMPDWPAEPAQLSSRARINLRKQLQDLSLDLLSLMDNLPLLVSAEQHKQHQERLKAAGELAHDLSPDAPPLVETVLGGRPETWNDVKERMVDLLGDWEQVVRTARVVLAVKPHVFNALHTPEDARWLVRQIDSPWVKLAFDYSHFERQQRPLAECLQAMLPDTVFVHVKDNVQVDGKTEFALPGEGTIDYAGYMQRLKAGGYRGPVVVEVSAQVSNKPGYNPVIAAERSYLALQPAFEKVGLRIRT</sequence>
<accession>A0A7C4LLR5</accession>
<dbReference type="SUPFAM" id="SSF51658">
    <property type="entry name" value="Xylose isomerase-like"/>
    <property type="match status" value="1"/>
</dbReference>
<dbReference type="InterPro" id="IPR013022">
    <property type="entry name" value="Xyl_isomerase-like_TIM-brl"/>
</dbReference>
<evidence type="ECO:0000259" key="1">
    <source>
        <dbReference type="Pfam" id="PF01261"/>
    </source>
</evidence>
<protein>
    <submittedName>
        <fullName evidence="2">Sugar phosphate isomerase/epimerase</fullName>
    </submittedName>
</protein>
<comment type="caution">
    <text evidence="2">The sequence shown here is derived from an EMBL/GenBank/DDBJ whole genome shotgun (WGS) entry which is preliminary data.</text>
</comment>
<dbReference type="EMBL" id="DSVQ01000015">
    <property type="protein sequence ID" value="HGT39993.1"/>
    <property type="molecule type" value="Genomic_DNA"/>
</dbReference>
<keyword evidence="2" id="KW-0413">Isomerase</keyword>
<name>A0A7C4LLR5_9PLAN</name>
<dbReference type="PANTHER" id="PTHR12110">
    <property type="entry name" value="HYDROXYPYRUVATE ISOMERASE"/>
    <property type="match status" value="1"/>
</dbReference>
<dbReference type="InterPro" id="IPR006311">
    <property type="entry name" value="TAT_signal"/>
</dbReference>
<organism evidence="2">
    <name type="scientific">Schlesneria paludicola</name>
    <dbReference type="NCBI Taxonomy" id="360056"/>
    <lineage>
        <taxon>Bacteria</taxon>
        <taxon>Pseudomonadati</taxon>
        <taxon>Planctomycetota</taxon>
        <taxon>Planctomycetia</taxon>
        <taxon>Planctomycetales</taxon>
        <taxon>Planctomycetaceae</taxon>
        <taxon>Schlesneria</taxon>
    </lineage>
</organism>
<dbReference type="PANTHER" id="PTHR12110:SF21">
    <property type="entry name" value="XYLOSE ISOMERASE-LIKE TIM BARREL DOMAIN-CONTAINING PROTEIN"/>
    <property type="match status" value="1"/>
</dbReference>
<reference evidence="2" key="1">
    <citation type="journal article" date="2020" name="mSystems">
        <title>Genome- and Community-Level Interaction Insights into Carbon Utilization and Element Cycling Functions of Hydrothermarchaeota in Hydrothermal Sediment.</title>
        <authorList>
            <person name="Zhou Z."/>
            <person name="Liu Y."/>
            <person name="Xu W."/>
            <person name="Pan J."/>
            <person name="Luo Z.H."/>
            <person name="Li M."/>
        </authorList>
    </citation>
    <scope>NUCLEOTIDE SEQUENCE [LARGE SCALE GENOMIC DNA]</scope>
    <source>
        <strain evidence="2">SpSt-508</strain>
    </source>
</reference>
<dbReference type="Pfam" id="PF01261">
    <property type="entry name" value="AP_endonuc_2"/>
    <property type="match status" value="1"/>
</dbReference>
<dbReference type="InterPro" id="IPR050312">
    <property type="entry name" value="IolE/XylAMocC-like"/>
</dbReference>
<dbReference type="AlphaFoldDB" id="A0A7C4LLR5"/>
<dbReference type="Gene3D" id="3.20.20.150">
    <property type="entry name" value="Divalent-metal-dependent TIM barrel enzymes"/>
    <property type="match status" value="1"/>
</dbReference>
<dbReference type="GO" id="GO:0016853">
    <property type="term" value="F:isomerase activity"/>
    <property type="evidence" value="ECO:0007669"/>
    <property type="project" value="UniProtKB-KW"/>
</dbReference>
<evidence type="ECO:0000313" key="2">
    <source>
        <dbReference type="EMBL" id="HGT39993.1"/>
    </source>
</evidence>
<proteinExistence type="predicted"/>
<feature type="domain" description="Xylose isomerase-like TIM barrel" evidence="1">
    <location>
        <begin position="80"/>
        <end position="306"/>
    </location>
</feature>
<gene>
    <name evidence="2" type="ORF">ENS64_12135</name>
</gene>